<accession>A0A074YCZ4</accession>
<sequence length="187" mass="21635">MPCRASSLCSILSAIQVLERPSPLLFSEHQPTQTPKTYLKQIRYDEYEDPPQPKFPNDLSSNHDYALQAREFDHVPHPHDPMRPNFIQTGMYDRNIGRYYPSGTSAPIYTRGDIRKLETLGPLKRQTTVGRWKAVCDGKKCLEDCAEGYWEKICQIDMQTQRIVTEVRFMGRCNQCGRNFHENIPGI</sequence>
<dbReference type="HOGENOM" id="CLU_124521_0_0_1"/>
<dbReference type="InParanoid" id="A0A074YCZ4"/>
<dbReference type="EMBL" id="KL584773">
    <property type="protein sequence ID" value="KEQ92007.1"/>
    <property type="molecule type" value="Genomic_DNA"/>
</dbReference>
<gene>
    <name evidence="1" type="ORF">AUEXF2481DRAFT_441624</name>
</gene>
<name>A0A074YCZ4_AURSE</name>
<evidence type="ECO:0000313" key="1">
    <source>
        <dbReference type="EMBL" id="KEQ92007.1"/>
    </source>
</evidence>
<dbReference type="OrthoDB" id="3877113at2759"/>
<dbReference type="GeneID" id="25367608"/>
<keyword evidence="2" id="KW-1185">Reference proteome</keyword>
<dbReference type="RefSeq" id="XP_013340581.1">
    <property type="nucleotide sequence ID" value="XM_013485127.1"/>
</dbReference>
<dbReference type="AlphaFoldDB" id="A0A074YCZ4"/>
<protein>
    <submittedName>
        <fullName evidence="1">Uncharacterized protein</fullName>
    </submittedName>
</protein>
<reference evidence="1 2" key="1">
    <citation type="journal article" date="2014" name="BMC Genomics">
        <title>Genome sequencing of four Aureobasidium pullulans varieties: biotechnological potential, stress tolerance, and description of new species.</title>
        <authorList>
            <person name="Gostin Ar C."/>
            <person name="Ohm R.A."/>
            <person name="Kogej T."/>
            <person name="Sonjak S."/>
            <person name="Turk M."/>
            <person name="Zajc J."/>
            <person name="Zalar P."/>
            <person name="Grube M."/>
            <person name="Sun H."/>
            <person name="Han J."/>
            <person name="Sharma A."/>
            <person name="Chiniquy J."/>
            <person name="Ngan C.Y."/>
            <person name="Lipzen A."/>
            <person name="Barry K."/>
            <person name="Grigoriev I.V."/>
            <person name="Gunde-Cimerman N."/>
        </authorList>
    </citation>
    <scope>NUCLEOTIDE SEQUENCE [LARGE SCALE GENOMIC DNA]</scope>
    <source>
        <strain evidence="1 2">EXF-2481</strain>
    </source>
</reference>
<proteinExistence type="predicted"/>
<dbReference type="Proteomes" id="UP000030641">
    <property type="component" value="Unassembled WGS sequence"/>
</dbReference>
<organism evidence="1 2">
    <name type="scientific">Aureobasidium subglaciale (strain EXF-2481)</name>
    <name type="common">Aureobasidium pullulans var. subglaciale</name>
    <dbReference type="NCBI Taxonomy" id="1043005"/>
    <lineage>
        <taxon>Eukaryota</taxon>
        <taxon>Fungi</taxon>
        <taxon>Dikarya</taxon>
        <taxon>Ascomycota</taxon>
        <taxon>Pezizomycotina</taxon>
        <taxon>Dothideomycetes</taxon>
        <taxon>Dothideomycetidae</taxon>
        <taxon>Dothideales</taxon>
        <taxon>Saccotheciaceae</taxon>
        <taxon>Aureobasidium</taxon>
    </lineage>
</organism>
<evidence type="ECO:0000313" key="2">
    <source>
        <dbReference type="Proteomes" id="UP000030641"/>
    </source>
</evidence>